<dbReference type="EMBL" id="JANPWB010000004">
    <property type="protein sequence ID" value="KAJ1193322.1"/>
    <property type="molecule type" value="Genomic_DNA"/>
</dbReference>
<evidence type="ECO:0000313" key="1">
    <source>
        <dbReference type="EMBL" id="KAJ1193322.1"/>
    </source>
</evidence>
<comment type="caution">
    <text evidence="1">The sequence shown here is derived from an EMBL/GenBank/DDBJ whole genome shotgun (WGS) entry which is preliminary data.</text>
</comment>
<dbReference type="Proteomes" id="UP001066276">
    <property type="component" value="Chromosome 2_2"/>
</dbReference>
<name>A0AAV7V090_PLEWA</name>
<accession>A0AAV7V090</accession>
<dbReference type="AlphaFoldDB" id="A0AAV7V090"/>
<protein>
    <submittedName>
        <fullName evidence="1">Uncharacterized protein</fullName>
    </submittedName>
</protein>
<keyword evidence="2" id="KW-1185">Reference proteome</keyword>
<sequence>MPRTDVHWNLFVPRLMKLLLYCKLTRLRRQHKKLTMPLVFQAFRTKKWGPQLNSASPAEKISKHGKTLKYCKNIAKHKIQ</sequence>
<proteinExistence type="predicted"/>
<reference evidence="1" key="1">
    <citation type="journal article" date="2022" name="bioRxiv">
        <title>Sequencing and chromosome-scale assembly of the giantPleurodeles waltlgenome.</title>
        <authorList>
            <person name="Brown T."/>
            <person name="Elewa A."/>
            <person name="Iarovenko S."/>
            <person name="Subramanian E."/>
            <person name="Araus A.J."/>
            <person name="Petzold A."/>
            <person name="Susuki M."/>
            <person name="Suzuki K.-i.T."/>
            <person name="Hayashi T."/>
            <person name="Toyoda A."/>
            <person name="Oliveira C."/>
            <person name="Osipova E."/>
            <person name="Leigh N.D."/>
            <person name="Simon A."/>
            <person name="Yun M.H."/>
        </authorList>
    </citation>
    <scope>NUCLEOTIDE SEQUENCE</scope>
    <source>
        <strain evidence="1">20211129_DDA</strain>
        <tissue evidence="1">Liver</tissue>
    </source>
</reference>
<gene>
    <name evidence="1" type="ORF">NDU88_002621</name>
</gene>
<evidence type="ECO:0000313" key="2">
    <source>
        <dbReference type="Proteomes" id="UP001066276"/>
    </source>
</evidence>
<organism evidence="1 2">
    <name type="scientific">Pleurodeles waltl</name>
    <name type="common">Iberian ribbed newt</name>
    <dbReference type="NCBI Taxonomy" id="8319"/>
    <lineage>
        <taxon>Eukaryota</taxon>
        <taxon>Metazoa</taxon>
        <taxon>Chordata</taxon>
        <taxon>Craniata</taxon>
        <taxon>Vertebrata</taxon>
        <taxon>Euteleostomi</taxon>
        <taxon>Amphibia</taxon>
        <taxon>Batrachia</taxon>
        <taxon>Caudata</taxon>
        <taxon>Salamandroidea</taxon>
        <taxon>Salamandridae</taxon>
        <taxon>Pleurodelinae</taxon>
        <taxon>Pleurodeles</taxon>
    </lineage>
</organism>